<evidence type="ECO:0000313" key="6">
    <source>
        <dbReference type="EMBL" id="ALG83989.1"/>
    </source>
</evidence>
<reference evidence="6 7" key="2">
    <citation type="journal article" date="2017" name="Int. J. Syst. Evol. Microbiol.">
        <title>Gordonia phthalatica sp. nov., a di-n-butyl phthalate-degrading bacterium isolated from activated sludge.</title>
        <authorList>
            <person name="Jin D."/>
            <person name="Kong X."/>
            <person name="Jia M."/>
            <person name="Yu X."/>
            <person name="Wang X."/>
            <person name="Zhuang X."/>
            <person name="Deng Y."/>
            <person name="Bai Z."/>
        </authorList>
    </citation>
    <scope>NUCLEOTIDE SEQUENCE [LARGE SCALE GENOMIC DNA]</scope>
    <source>
        <strain evidence="6 7">QH-11</strain>
    </source>
</reference>
<accession>A0A0N9N0B4</accession>
<dbReference type="Gene3D" id="3.40.50.1820">
    <property type="entry name" value="alpha/beta hydrolase"/>
    <property type="match status" value="1"/>
</dbReference>
<dbReference type="FunFam" id="3.40.50.1820:FF:000117">
    <property type="entry name" value="Monoglyceride lipase, putative"/>
    <property type="match status" value="1"/>
</dbReference>
<dbReference type="KEGG" id="goq:ACH46_05010"/>
<evidence type="ECO:0000256" key="1">
    <source>
        <dbReference type="ARBA" id="ARBA00001613"/>
    </source>
</evidence>
<dbReference type="Proteomes" id="UP000063789">
    <property type="component" value="Chromosome"/>
</dbReference>
<dbReference type="InterPro" id="IPR029058">
    <property type="entry name" value="AB_hydrolase_fold"/>
</dbReference>
<evidence type="ECO:0000256" key="2">
    <source>
        <dbReference type="ARBA" id="ARBA00008645"/>
    </source>
</evidence>
<evidence type="ECO:0000259" key="5">
    <source>
        <dbReference type="Pfam" id="PF12146"/>
    </source>
</evidence>
<proteinExistence type="inferred from homology"/>
<dbReference type="Pfam" id="PF12146">
    <property type="entry name" value="Hydrolase_4"/>
    <property type="match status" value="1"/>
</dbReference>
<dbReference type="STRING" id="1136941.ACH46_05010"/>
<dbReference type="EMBL" id="CP011853">
    <property type="protein sequence ID" value="ALG83989.1"/>
    <property type="molecule type" value="Genomic_DNA"/>
</dbReference>
<dbReference type="InterPro" id="IPR000073">
    <property type="entry name" value="AB_hydrolase_1"/>
</dbReference>
<dbReference type="PATRIC" id="fig|1136941.3.peg.1024"/>
<name>A0A0N9N0B4_9ACTN</name>
<dbReference type="PRINTS" id="PR00111">
    <property type="entry name" value="ABHYDROLASE"/>
</dbReference>
<dbReference type="AlphaFoldDB" id="A0A0N9N0B4"/>
<evidence type="ECO:0000256" key="3">
    <source>
        <dbReference type="ARBA" id="ARBA00013254"/>
    </source>
</evidence>
<comment type="similarity">
    <text evidence="2">Belongs to the AB hydrolase superfamily.</text>
</comment>
<dbReference type="GO" id="GO:0047372">
    <property type="term" value="F:monoacylglycerol lipase activity"/>
    <property type="evidence" value="ECO:0007669"/>
    <property type="project" value="UniProtKB-EC"/>
</dbReference>
<keyword evidence="6" id="KW-0378">Hydrolase</keyword>
<evidence type="ECO:0000256" key="4">
    <source>
        <dbReference type="ARBA" id="ARBA00071261"/>
    </source>
</evidence>
<evidence type="ECO:0000313" key="7">
    <source>
        <dbReference type="Proteomes" id="UP000063789"/>
    </source>
</evidence>
<reference evidence="7" key="1">
    <citation type="submission" date="2015-06" db="EMBL/GenBank/DDBJ databases">
        <title>Complete genome sequence and metabolic analysis of phthalate degradation pathway in Gordonia sp. QH-11.</title>
        <authorList>
            <person name="Jin D."/>
            <person name="Kong X."/>
            <person name="Bai Z."/>
        </authorList>
    </citation>
    <scope>NUCLEOTIDE SEQUENCE [LARGE SCALE GENOMIC DNA]</scope>
    <source>
        <strain evidence="7">QH-11</strain>
    </source>
</reference>
<organism evidence="6 7">
    <name type="scientific">Gordonia phthalatica</name>
    <dbReference type="NCBI Taxonomy" id="1136941"/>
    <lineage>
        <taxon>Bacteria</taxon>
        <taxon>Bacillati</taxon>
        <taxon>Actinomycetota</taxon>
        <taxon>Actinomycetes</taxon>
        <taxon>Mycobacteriales</taxon>
        <taxon>Gordoniaceae</taxon>
        <taxon>Gordonia</taxon>
    </lineage>
</organism>
<sequence>MKSQTLSVAGIHGNKIVYDVHRPDSGSVGVVVLAHGLGEHAGRYHHVAQRLTDAGYTVVAPDHAGHGRSEGKRLGVTDFSDFTTDLDTIIRNTDRSGGPTFLLGHSMGGAIALKYALDHPEVLDGLILSGPALMPGDDLPSFLVKIAPVLGKVAPWLPSTALPASALSRDPNVVEGYQADPLVWQGKIPAGLGGTLIQTMSTFPGRLPSLTMPTLAMHGSADALANPEGTRMVGRLAGGDDVTVKIWDGLFHEIFNEPEQEEVLATVVEWLKGHTAE</sequence>
<dbReference type="OrthoDB" id="9806902at2"/>
<gene>
    <name evidence="6" type="ORF">ACH46_05010</name>
</gene>
<dbReference type="SUPFAM" id="SSF53474">
    <property type="entry name" value="alpha/beta-Hydrolases"/>
    <property type="match status" value="1"/>
</dbReference>
<dbReference type="EC" id="3.1.1.23" evidence="3"/>
<dbReference type="InterPro" id="IPR051044">
    <property type="entry name" value="MAG_DAG_Lipase"/>
</dbReference>
<protein>
    <recommendedName>
        <fullName evidence="4">Monoacylglycerol lipase</fullName>
        <ecNumber evidence="3">3.1.1.23</ecNumber>
    </recommendedName>
</protein>
<dbReference type="InterPro" id="IPR022742">
    <property type="entry name" value="Hydrolase_4"/>
</dbReference>
<keyword evidence="7" id="KW-1185">Reference proteome</keyword>
<comment type="catalytic activity">
    <reaction evidence="1">
        <text>Hydrolyzes glycerol monoesters of long-chain fatty acids.</text>
        <dbReference type="EC" id="3.1.1.23"/>
    </reaction>
</comment>
<dbReference type="PANTHER" id="PTHR11614">
    <property type="entry name" value="PHOSPHOLIPASE-RELATED"/>
    <property type="match status" value="1"/>
</dbReference>
<dbReference type="RefSeq" id="WP_062391953.1">
    <property type="nucleotide sequence ID" value="NZ_CP011853.1"/>
</dbReference>
<feature type="domain" description="Serine aminopeptidase S33" evidence="5">
    <location>
        <begin position="29"/>
        <end position="259"/>
    </location>
</feature>